<dbReference type="Proteomes" id="UP001151081">
    <property type="component" value="Unassembled WGS sequence"/>
</dbReference>
<dbReference type="Gene3D" id="3.50.30.50">
    <property type="entry name" value="Putative cyclase"/>
    <property type="match status" value="1"/>
</dbReference>
<dbReference type="PROSITE" id="PS51257">
    <property type="entry name" value="PROKAR_LIPOPROTEIN"/>
    <property type="match status" value="1"/>
</dbReference>
<dbReference type="PANTHER" id="PTHR43564">
    <property type="entry name" value="KYNURENINE FORMAMIDASE-LIKE PROTEIN"/>
    <property type="match status" value="1"/>
</dbReference>
<dbReference type="GO" id="GO:0004061">
    <property type="term" value="F:arylformamidase activity"/>
    <property type="evidence" value="ECO:0007669"/>
    <property type="project" value="InterPro"/>
</dbReference>
<sequence length="263" mass="28619">MRHAFLVPALIVLGGCAASRPLVDIDHSELVDLTYTFDEHTLYWPNAPSAFELQKLAYGRTQAGYFYAANAFCTPEHGGTHMDAPIHFAEGKMTAAEVPLARLIAPAVVIDVAAKAAENPDYRLTAADVLAWESRHEPITPGTIVLLRTGWGKRYPNRKAYFGDDTPGAIDKLHFPSYGEDAARLLIGERHVAAIGVDTASIDHGPSRDFIVHRIASEAEVPGFENLANLDRVPERGAWVIALPMKIAHGTGGPLRIVALLRK</sequence>
<evidence type="ECO:0000313" key="2">
    <source>
        <dbReference type="Proteomes" id="UP001151081"/>
    </source>
</evidence>
<comment type="caution">
    <text evidence="1">The sequence shown here is derived from an EMBL/GenBank/DDBJ whole genome shotgun (WGS) entry which is preliminary data.</text>
</comment>
<dbReference type="InterPro" id="IPR007325">
    <property type="entry name" value="KFase/CYL"/>
</dbReference>
<keyword evidence="2" id="KW-1185">Reference proteome</keyword>
<organism evidence="1 2">
    <name type="scientific">Polyangium jinanense</name>
    <dbReference type="NCBI Taxonomy" id="2829994"/>
    <lineage>
        <taxon>Bacteria</taxon>
        <taxon>Pseudomonadati</taxon>
        <taxon>Myxococcota</taxon>
        <taxon>Polyangia</taxon>
        <taxon>Polyangiales</taxon>
        <taxon>Polyangiaceae</taxon>
        <taxon>Polyangium</taxon>
    </lineage>
</organism>
<protein>
    <submittedName>
        <fullName evidence="1">Cyclase family protein</fullName>
    </submittedName>
</protein>
<evidence type="ECO:0000313" key="1">
    <source>
        <dbReference type="EMBL" id="MDC3985235.1"/>
    </source>
</evidence>
<dbReference type="EMBL" id="JAGTJJ010000027">
    <property type="protein sequence ID" value="MDC3985235.1"/>
    <property type="molecule type" value="Genomic_DNA"/>
</dbReference>
<dbReference type="RefSeq" id="WP_272459156.1">
    <property type="nucleotide sequence ID" value="NZ_JAGTJJ010000027.1"/>
</dbReference>
<name>A0A9X4AWD9_9BACT</name>
<dbReference type="Pfam" id="PF04199">
    <property type="entry name" value="Cyclase"/>
    <property type="match status" value="1"/>
</dbReference>
<dbReference type="SUPFAM" id="SSF102198">
    <property type="entry name" value="Putative cyclase"/>
    <property type="match status" value="1"/>
</dbReference>
<gene>
    <name evidence="1" type="ORF">KEG57_32455</name>
</gene>
<dbReference type="AlphaFoldDB" id="A0A9X4AWD9"/>
<accession>A0A9X4AWD9</accession>
<proteinExistence type="predicted"/>
<reference evidence="1 2" key="1">
    <citation type="submission" date="2021-04" db="EMBL/GenBank/DDBJ databases">
        <title>Genome analysis of Polyangium sp.</title>
        <authorList>
            <person name="Li Y."/>
            <person name="Wang J."/>
        </authorList>
    </citation>
    <scope>NUCLEOTIDE SEQUENCE [LARGE SCALE GENOMIC DNA]</scope>
    <source>
        <strain evidence="1 2">SDU14</strain>
    </source>
</reference>
<dbReference type="GO" id="GO:0019441">
    <property type="term" value="P:L-tryptophan catabolic process to kynurenine"/>
    <property type="evidence" value="ECO:0007669"/>
    <property type="project" value="InterPro"/>
</dbReference>
<dbReference type="PANTHER" id="PTHR43564:SF2">
    <property type="entry name" value="BLR6059 PROTEIN"/>
    <property type="match status" value="1"/>
</dbReference>
<dbReference type="InterPro" id="IPR037175">
    <property type="entry name" value="KFase_sf"/>
</dbReference>